<dbReference type="CDD" id="cd06558">
    <property type="entry name" value="crotonase-like"/>
    <property type="match status" value="1"/>
</dbReference>
<evidence type="ECO:0000313" key="3">
    <source>
        <dbReference type="EMBL" id="MFC3231125.1"/>
    </source>
</evidence>
<organism evidence="3 4">
    <name type="scientific">Marinibaculum pumilum</name>
    <dbReference type="NCBI Taxonomy" id="1766165"/>
    <lineage>
        <taxon>Bacteria</taxon>
        <taxon>Pseudomonadati</taxon>
        <taxon>Pseudomonadota</taxon>
        <taxon>Alphaproteobacteria</taxon>
        <taxon>Rhodospirillales</taxon>
        <taxon>Rhodospirillaceae</taxon>
        <taxon>Marinibaculum</taxon>
    </lineage>
</organism>
<dbReference type="InterPro" id="IPR018376">
    <property type="entry name" value="Enoyl-CoA_hyd/isom_CS"/>
</dbReference>
<keyword evidence="4" id="KW-1185">Reference proteome</keyword>
<accession>A0ABV7L9D5</accession>
<comment type="caution">
    <text evidence="3">The sequence shown here is derived from an EMBL/GenBank/DDBJ whole genome shotgun (WGS) entry which is preliminary data.</text>
</comment>
<evidence type="ECO:0000256" key="1">
    <source>
        <dbReference type="ARBA" id="ARBA00005254"/>
    </source>
</evidence>
<dbReference type="PROSITE" id="PS00166">
    <property type="entry name" value="ENOYL_COA_HYDRATASE"/>
    <property type="match status" value="1"/>
</dbReference>
<dbReference type="InterPro" id="IPR045002">
    <property type="entry name" value="Ech1-like"/>
</dbReference>
<dbReference type="PANTHER" id="PTHR43149">
    <property type="entry name" value="ENOYL-COA HYDRATASE"/>
    <property type="match status" value="1"/>
</dbReference>
<dbReference type="Gene3D" id="3.90.226.10">
    <property type="entry name" value="2-enoyl-CoA Hydratase, Chain A, domain 1"/>
    <property type="match status" value="1"/>
</dbReference>
<dbReference type="InterPro" id="IPR001753">
    <property type="entry name" value="Enoyl-CoA_hydra/iso"/>
</dbReference>
<protein>
    <submittedName>
        <fullName evidence="3">Crotonase/enoyl-CoA hydratase family protein</fullName>
    </submittedName>
</protein>
<dbReference type="SUPFAM" id="SSF52096">
    <property type="entry name" value="ClpP/crotonase"/>
    <property type="match status" value="1"/>
</dbReference>
<dbReference type="NCBIfam" id="NF004794">
    <property type="entry name" value="PRK06142.1"/>
    <property type="match status" value="1"/>
</dbReference>
<dbReference type="EMBL" id="JBHRTR010000054">
    <property type="protein sequence ID" value="MFC3231125.1"/>
    <property type="molecule type" value="Genomic_DNA"/>
</dbReference>
<evidence type="ECO:0000313" key="4">
    <source>
        <dbReference type="Proteomes" id="UP001595528"/>
    </source>
</evidence>
<evidence type="ECO:0000256" key="2">
    <source>
        <dbReference type="RuleBase" id="RU003707"/>
    </source>
</evidence>
<dbReference type="RefSeq" id="WP_379906590.1">
    <property type="nucleotide sequence ID" value="NZ_JBHRTR010000054.1"/>
</dbReference>
<dbReference type="Proteomes" id="UP001595528">
    <property type="component" value="Unassembled WGS sequence"/>
</dbReference>
<dbReference type="InterPro" id="IPR014748">
    <property type="entry name" value="Enoyl-CoA_hydra_C"/>
</dbReference>
<proteinExistence type="inferred from homology"/>
<name>A0ABV7L9D5_9PROT</name>
<dbReference type="Pfam" id="PF00378">
    <property type="entry name" value="ECH_1"/>
    <property type="match status" value="1"/>
</dbReference>
<gene>
    <name evidence="3" type="ORF">ACFOGJ_28010</name>
</gene>
<reference evidence="4" key="1">
    <citation type="journal article" date="2019" name="Int. J. Syst. Evol. Microbiol.">
        <title>The Global Catalogue of Microorganisms (GCM) 10K type strain sequencing project: providing services to taxonomists for standard genome sequencing and annotation.</title>
        <authorList>
            <consortium name="The Broad Institute Genomics Platform"/>
            <consortium name="The Broad Institute Genome Sequencing Center for Infectious Disease"/>
            <person name="Wu L."/>
            <person name="Ma J."/>
        </authorList>
    </citation>
    <scope>NUCLEOTIDE SEQUENCE [LARGE SCALE GENOMIC DNA]</scope>
    <source>
        <strain evidence="4">KCTC 42964</strain>
    </source>
</reference>
<dbReference type="InterPro" id="IPR029045">
    <property type="entry name" value="ClpP/crotonase-like_dom_sf"/>
</dbReference>
<comment type="similarity">
    <text evidence="1 2">Belongs to the enoyl-CoA hydratase/isomerase family.</text>
</comment>
<dbReference type="Gene3D" id="1.10.12.10">
    <property type="entry name" value="Lyase 2-enoyl-coa Hydratase, Chain A, domain 2"/>
    <property type="match status" value="1"/>
</dbReference>
<sequence>MAYETIEFTVADGVAHLRLNRPDALNTLVMAFWQEMVDIFAEIEGRGDVRAVVISSTGRHFTAGLDLNAFAGIAETMTGDDAARLGERLRRTVLEMQESFNVIERCRHPVLAAVQGGCIGGGVDMISACDMRYASADAFFTIQEINIGMTADVGTLQRLPYLMPEGLVRELAYTGRRMPAEEAQACGLVNAVFADHDAMLEKVMEIAAVIASKSPLAIAGTKEMLNYTRDHDVADSLNYMATWQAGMFVGPDLFEAAAANREKRAPRFADLLPPQRLVRRR</sequence>